<dbReference type="SMART" id="SM00498">
    <property type="entry name" value="FH2"/>
    <property type="match status" value="1"/>
</dbReference>
<feature type="compositionally biased region" description="Polar residues" evidence="2">
    <location>
        <begin position="1650"/>
        <end position="1666"/>
    </location>
</feature>
<feature type="region of interest" description="Disordered" evidence="2">
    <location>
        <begin position="530"/>
        <end position="557"/>
    </location>
</feature>
<dbReference type="GO" id="GO:0003779">
    <property type="term" value="F:actin binding"/>
    <property type="evidence" value="ECO:0007669"/>
    <property type="project" value="InterPro"/>
</dbReference>
<feature type="compositionally biased region" description="Basic and acidic residues" evidence="2">
    <location>
        <begin position="1018"/>
        <end position="1028"/>
    </location>
</feature>
<feature type="compositionally biased region" description="Basic and acidic residues" evidence="2">
    <location>
        <begin position="1350"/>
        <end position="1362"/>
    </location>
</feature>
<name>A0A7R9ATN4_TIMSH</name>
<feature type="region of interest" description="Disordered" evidence="2">
    <location>
        <begin position="875"/>
        <end position="913"/>
    </location>
</feature>
<feature type="compositionally biased region" description="Polar residues" evidence="2">
    <location>
        <begin position="1608"/>
        <end position="1619"/>
    </location>
</feature>
<gene>
    <name evidence="4" type="ORF">TSIB3V08_LOCUS4129</name>
</gene>
<feature type="compositionally biased region" description="Basic residues" evidence="2">
    <location>
        <begin position="1037"/>
        <end position="1046"/>
    </location>
</feature>
<feature type="region of interest" description="Disordered" evidence="2">
    <location>
        <begin position="1177"/>
        <end position="1227"/>
    </location>
</feature>
<sequence>MTQRKSPLEKNKWKHVRYFKESRSKHRFQRSLGTFEDLIPCCVTLSHLAMMGGRVKEQGAVIFDSEHSVRLREGSGSSHEEHFILRLTVRHVALTTLELALPQEQRKRHARLSIPCLAAPCHVKWANIRCVAACHVLPPLTTSSGRTPAASRLAMSCRTLPRQVGEHPLRRGLPCLAAPCHVKWANTRCVAACHVLLPLASNGPHQGLIDMRVGRREGGCVSAGSMSHTCTVERKTFPLTRCTAWITSPVGTLSRRQAHLIRRSGALLATDLAVQLDVFDEQRESDEAQILQGPNGVDLNSHLDVFYAILRQVVDTPQEISFLSLLQHLLRVDPKEAVSDVAWDTAETLVHRATLLESRQDATRLLRSPSQTKLCCPCACHRGTVAEIAARKQSLGTPSSGAPLPPPPPPPPPGIPGPPPPPPPPPLGPSPPALPSSKMGGPPRPPPLLSAPAPTPSCSPEPLETNNKLLPQQETPTPRAKMKTINWNKIPNNKVVGKRNIWSLVATSHEHSPMADLDWAEMEGLFCQQAPPAPQSQASPRLGRDNSDPDRRRKESSEIVLLDGKRSLNVNIFLKQFRSSNDDIIQLIHDGEHDDIGAEKLRGLLKILPELDELEMLRTFNGDRSKLGNAEKFLLQLIQVPKYVATPGFTLSGPHYKLRIESMLLKEEFAANMGYLEPSINAMIMAGEDLMTNKHLQEVLYMVLVAGNFLNSGGYAGNAAGVKLSSLQKLTDIRANKPGMNLIHYVALQAEKKRKDLLRFPDEMPALEESTKTTVEQLQNEINTLDSRIKKIKKQIDMPSTEKDIKQQMEEFLQMAEQEVAALQHDMEELELVRKSLSEFFCEDAGTFKLEECLRVFHGFCTKFRQAVAENERRRAQEEQANARRRQREEQLANKRRQLSGGQLGPNSSESDSNLMDSLLYDARSGLAQGKIIEKDYKGRKFQNGGGMTSEEDISITSSPLVTRRRMGSFSGPTGDQAASKDEGYSPDVTPNGSLRRRRSRVLSEEDDSNLMDFLRSSGHDNTRERKSWGSLDRSWARRARGGGSRKRPELLSVDFSGERERPSSPSPLAENKPILPAATEAEKPRAWRQKIEAWLQENEKEEKQSDDLRRRSRRVQNRRSLEADSESEGRGSTLDTLPEEKATPPTSQYKRVYSDWKPTIEKTDVVGAMEAIEEAQPHTPVKDKSPWRKSNLNVPNSTEGTEVDVRKLRRMRSRGSIDGSQATNILQSIKEEDKRKGILSSLAKSSPSQDRLILYLRQPSGAPEPPEDKPESPPVSSQQTRPRSLELSDPGSASLPSSPLMSRSQLLQKYRHSMDVAGEFIKSIVGDKETQEDEQQTLPPSVPRRLRKHREDSGISDRVEIDSDNIETPPATRRAFGDGRGGTHSMDEGGYTRRPVSQRSVLAEGRSQPGSPDVSRSRRFIGEERKSVEREEPSRVGHRTREGEEKTGGDKTTRKLREEEEVLGDGQFDRFSSARRTRRYKKNVDSSDKESGHGDEVSPTRRMEVVSPELVSEKQVIRPSAVALKAQSYSVTSAPLKVEDTESRLRKWQDRLRYRGGKGDGSDMVTEEAVKHITSAGEELQNLAKVTSRASSRLKADEDNIEETKLEQLSTGTDGRGSSSHRNRVRSMIDPKQVEEALKQRIVDRERGATQNRSFISKSRQQPIIESSPVIATANGEEKRFNDRERRSRQKSEFIPEIKVQASTPSHIKTNRSEHDLNDEGFEETQSLVSETPSQGTSSGCNYEGDVTDSAKKSGDTVKRRPGRLIRADSSGSGDTSSSTNPPQLSPPPTATNISGHESLLKPTSRRSVTLKTESIVERSKILQPRRSALERSSSVKTPGRSGSRDTEESGARRSGLVHRSASLRKTDSQTSVCSKASNGPVQKRRSVERSNSRTSLRSSRSSLNSSTSVNTVKNVPPPLSKSSSRSSVGSASRGSGRLSGYTSAIKALTTNLSKDPAVSRQAKFGYQSQSKPVSKRPLAPVQLKSSTSQHKSVPASRSSSSGSSIGPTVRRPRVTTGISTSFKENAVSSVGVASGSSVPASRSSSSGSSIGPTARRPKLDASTKEISTMPSRLPSHRGMSFMRPTAASSAKDSKDVVDMTPIKVRPAIRVAK</sequence>
<feature type="region of interest" description="Disordered" evidence="2">
    <location>
        <begin position="1099"/>
        <end position="1151"/>
    </location>
</feature>
<feature type="compositionally biased region" description="Polar residues" evidence="2">
    <location>
        <begin position="1870"/>
        <end position="1882"/>
    </location>
</feature>
<feature type="compositionally biased region" description="Low complexity" evidence="2">
    <location>
        <begin position="2028"/>
        <end position="2051"/>
    </location>
</feature>
<dbReference type="Pfam" id="PF02181">
    <property type="entry name" value="FH2"/>
    <property type="match status" value="1"/>
</dbReference>
<proteinExistence type="predicted"/>
<feature type="coiled-coil region" evidence="1">
    <location>
        <begin position="768"/>
        <end position="833"/>
    </location>
</feature>
<accession>A0A7R9ATN4</accession>
<dbReference type="PROSITE" id="PS51444">
    <property type="entry name" value="FH2"/>
    <property type="match status" value="1"/>
</dbReference>
<dbReference type="Gene3D" id="1.20.58.2220">
    <property type="entry name" value="Formin, FH2 domain"/>
    <property type="match status" value="1"/>
</dbReference>
<feature type="region of interest" description="Disordered" evidence="2">
    <location>
        <begin position="1326"/>
        <end position="1515"/>
    </location>
</feature>
<feature type="compositionally biased region" description="Basic and acidic residues" evidence="2">
    <location>
        <begin position="1421"/>
        <end position="1459"/>
    </location>
</feature>
<feature type="compositionally biased region" description="Polar residues" evidence="2">
    <location>
        <begin position="1295"/>
        <end position="1307"/>
    </location>
</feature>
<feature type="compositionally biased region" description="Polar residues" evidence="2">
    <location>
        <begin position="1189"/>
        <end position="1201"/>
    </location>
</feature>
<dbReference type="SUPFAM" id="SSF48371">
    <property type="entry name" value="ARM repeat"/>
    <property type="match status" value="1"/>
</dbReference>
<dbReference type="SUPFAM" id="SSF101447">
    <property type="entry name" value="Formin homology 2 domain (FH2 domain)"/>
    <property type="match status" value="1"/>
</dbReference>
<feature type="compositionally biased region" description="Low complexity" evidence="2">
    <location>
        <begin position="1770"/>
        <end position="1781"/>
    </location>
</feature>
<dbReference type="InterPro" id="IPR015425">
    <property type="entry name" value="FH2_Formin"/>
</dbReference>
<feature type="compositionally biased region" description="Basic and acidic residues" evidence="2">
    <location>
        <begin position="1595"/>
        <end position="1607"/>
    </location>
</feature>
<feature type="compositionally biased region" description="Polar residues" evidence="2">
    <location>
        <begin position="464"/>
        <end position="476"/>
    </location>
</feature>
<evidence type="ECO:0000256" key="1">
    <source>
        <dbReference type="SAM" id="Coils"/>
    </source>
</evidence>
<feature type="compositionally biased region" description="Pro residues" evidence="2">
    <location>
        <begin position="403"/>
        <end position="434"/>
    </location>
</feature>
<feature type="region of interest" description="Disordered" evidence="2">
    <location>
        <begin position="394"/>
        <end position="480"/>
    </location>
</feature>
<feature type="compositionally biased region" description="Basic and acidic residues" evidence="2">
    <location>
        <begin position="542"/>
        <end position="557"/>
    </location>
</feature>
<feature type="compositionally biased region" description="Pro residues" evidence="2">
    <location>
        <begin position="442"/>
        <end position="459"/>
    </location>
</feature>
<dbReference type="PANTHER" id="PTHR46345">
    <property type="entry name" value="INVERTED FORMIN-2"/>
    <property type="match status" value="1"/>
</dbReference>
<evidence type="ECO:0000313" key="4">
    <source>
        <dbReference type="EMBL" id="CAD7259936.1"/>
    </source>
</evidence>
<keyword evidence="1" id="KW-0175">Coiled coil</keyword>
<dbReference type="InterPro" id="IPR016024">
    <property type="entry name" value="ARM-type_fold"/>
</dbReference>
<dbReference type="SMART" id="SM01139">
    <property type="entry name" value="Drf_FH3"/>
    <property type="match status" value="1"/>
</dbReference>
<dbReference type="Pfam" id="PF06367">
    <property type="entry name" value="Drf_FH3"/>
    <property type="match status" value="1"/>
</dbReference>
<feature type="compositionally biased region" description="Basic and acidic residues" evidence="2">
    <location>
        <begin position="1844"/>
        <end position="1853"/>
    </location>
</feature>
<feature type="compositionally biased region" description="Basic and acidic residues" evidence="2">
    <location>
        <begin position="1099"/>
        <end position="1110"/>
    </location>
</feature>
<feature type="compositionally biased region" description="Basic and acidic residues" evidence="2">
    <location>
        <begin position="1628"/>
        <end position="1649"/>
    </location>
</feature>
<dbReference type="EMBL" id="OC001448">
    <property type="protein sequence ID" value="CAD7259936.1"/>
    <property type="molecule type" value="Genomic_DNA"/>
</dbReference>
<feature type="region of interest" description="Disordered" evidence="2">
    <location>
        <begin position="1259"/>
        <end position="1307"/>
    </location>
</feature>
<feature type="compositionally biased region" description="Basic and acidic residues" evidence="2">
    <location>
        <begin position="875"/>
        <end position="893"/>
    </location>
</feature>
<evidence type="ECO:0000259" key="3">
    <source>
        <dbReference type="PROSITE" id="PS51444"/>
    </source>
</evidence>
<reference evidence="4" key="1">
    <citation type="submission" date="2020-11" db="EMBL/GenBank/DDBJ databases">
        <authorList>
            <person name="Tran Van P."/>
        </authorList>
    </citation>
    <scope>NUCLEOTIDE SEQUENCE</scope>
</reference>
<protein>
    <recommendedName>
        <fullName evidence="3">FH2 domain-containing protein</fullName>
    </recommendedName>
</protein>
<feature type="compositionally biased region" description="Basic and acidic residues" evidence="2">
    <location>
        <begin position="1750"/>
        <end position="1760"/>
    </location>
</feature>
<feature type="compositionally biased region" description="Low complexity" evidence="2">
    <location>
        <begin position="1894"/>
        <end position="1910"/>
    </location>
</feature>
<feature type="region of interest" description="Disordered" evidence="2">
    <location>
        <begin position="1591"/>
        <end position="2100"/>
    </location>
</feature>
<feature type="compositionally biased region" description="Basic and acidic residues" evidence="2">
    <location>
        <begin position="1677"/>
        <end position="1697"/>
    </location>
</feature>
<feature type="region of interest" description="Disordered" evidence="2">
    <location>
        <begin position="943"/>
        <end position="1086"/>
    </location>
</feature>
<organism evidence="4">
    <name type="scientific">Timema shepardi</name>
    <name type="common">Walking stick</name>
    <dbReference type="NCBI Taxonomy" id="629360"/>
    <lineage>
        <taxon>Eukaryota</taxon>
        <taxon>Metazoa</taxon>
        <taxon>Ecdysozoa</taxon>
        <taxon>Arthropoda</taxon>
        <taxon>Hexapoda</taxon>
        <taxon>Insecta</taxon>
        <taxon>Pterygota</taxon>
        <taxon>Neoptera</taxon>
        <taxon>Polyneoptera</taxon>
        <taxon>Phasmatodea</taxon>
        <taxon>Timematodea</taxon>
        <taxon>Timematoidea</taxon>
        <taxon>Timematidae</taxon>
        <taxon>Timema</taxon>
    </lineage>
</organism>
<feature type="compositionally biased region" description="Basic and acidic residues" evidence="2">
    <location>
        <begin position="1483"/>
        <end position="1505"/>
    </location>
</feature>
<feature type="compositionally biased region" description="Polar residues" evidence="2">
    <location>
        <begin position="1725"/>
        <end position="1742"/>
    </location>
</feature>
<evidence type="ECO:0000256" key="2">
    <source>
        <dbReference type="SAM" id="MobiDB-lite"/>
    </source>
</evidence>
<dbReference type="InterPro" id="IPR042201">
    <property type="entry name" value="FH2_Formin_sf"/>
</dbReference>
<dbReference type="InterPro" id="IPR010472">
    <property type="entry name" value="FH3_dom"/>
</dbReference>
<feature type="domain" description="FH2" evidence="3">
    <location>
        <begin position="472"/>
        <end position="890"/>
    </location>
</feature>
<dbReference type="Gene3D" id="1.10.238.150">
    <property type="entry name" value="Formin, FH3 diaphanous domain"/>
    <property type="match status" value="1"/>
</dbReference>
<dbReference type="PANTHER" id="PTHR46345:SF8">
    <property type="entry name" value="FORMIN 3, ISOFORM B"/>
    <property type="match status" value="1"/>
</dbReference>
<feature type="compositionally biased region" description="Low complexity" evidence="2">
    <location>
        <begin position="1922"/>
        <end position="1942"/>
    </location>
</feature>
<feature type="compositionally biased region" description="Low complexity" evidence="2">
    <location>
        <begin position="1994"/>
        <end position="2006"/>
    </location>
</feature>